<evidence type="ECO:0000256" key="5">
    <source>
        <dbReference type="ARBA" id="ARBA00023136"/>
    </source>
</evidence>
<feature type="transmembrane region" description="Helical" evidence="6">
    <location>
        <begin position="394"/>
        <end position="415"/>
    </location>
</feature>
<dbReference type="EMBL" id="BAAAQQ010000012">
    <property type="protein sequence ID" value="GAA2126960.1"/>
    <property type="molecule type" value="Genomic_DNA"/>
</dbReference>
<comment type="caution">
    <text evidence="7">The sequence shown here is derived from an EMBL/GenBank/DDBJ whole genome shotgun (WGS) entry which is preliminary data.</text>
</comment>
<feature type="transmembrane region" description="Helical" evidence="6">
    <location>
        <begin position="338"/>
        <end position="358"/>
    </location>
</feature>
<evidence type="ECO:0000256" key="3">
    <source>
        <dbReference type="ARBA" id="ARBA00022692"/>
    </source>
</evidence>
<evidence type="ECO:0000313" key="7">
    <source>
        <dbReference type="EMBL" id="GAA2126960.1"/>
    </source>
</evidence>
<comment type="subcellular location">
    <subcellularLocation>
        <location evidence="1">Cell membrane</location>
        <topology evidence="1">Multi-pass membrane protein</topology>
    </subcellularLocation>
</comment>
<evidence type="ECO:0000313" key="8">
    <source>
        <dbReference type="Proteomes" id="UP001500575"/>
    </source>
</evidence>
<gene>
    <name evidence="7" type="ORF">GCM10009843_25900</name>
</gene>
<feature type="transmembrane region" description="Helical" evidence="6">
    <location>
        <begin position="450"/>
        <end position="468"/>
    </location>
</feature>
<proteinExistence type="predicted"/>
<dbReference type="InterPro" id="IPR050833">
    <property type="entry name" value="Poly_Biosynth_Transport"/>
</dbReference>
<feature type="transmembrane region" description="Helical" evidence="6">
    <location>
        <begin position="108"/>
        <end position="135"/>
    </location>
</feature>
<name>A0ABP5K4H5_9ACTN</name>
<accession>A0ABP5K4H5</accession>
<protein>
    <recommendedName>
        <fullName evidence="9">Lipopolysaccharide biosynthesis protein</fullName>
    </recommendedName>
</protein>
<keyword evidence="2" id="KW-1003">Cell membrane</keyword>
<feature type="transmembrane region" description="Helical" evidence="6">
    <location>
        <begin position="156"/>
        <end position="177"/>
    </location>
</feature>
<organism evidence="7 8">
    <name type="scientific">Nocardioides bigeumensis</name>
    <dbReference type="NCBI Taxonomy" id="433657"/>
    <lineage>
        <taxon>Bacteria</taxon>
        <taxon>Bacillati</taxon>
        <taxon>Actinomycetota</taxon>
        <taxon>Actinomycetes</taxon>
        <taxon>Propionibacteriales</taxon>
        <taxon>Nocardioidaceae</taxon>
        <taxon>Nocardioides</taxon>
    </lineage>
</organism>
<keyword evidence="4 6" id="KW-1133">Transmembrane helix</keyword>
<feature type="transmembrane region" description="Helical" evidence="6">
    <location>
        <begin position="370"/>
        <end position="388"/>
    </location>
</feature>
<keyword evidence="8" id="KW-1185">Reference proteome</keyword>
<keyword evidence="3 6" id="KW-0812">Transmembrane</keyword>
<dbReference type="PANTHER" id="PTHR30250">
    <property type="entry name" value="PST FAMILY PREDICTED COLANIC ACID TRANSPORTER"/>
    <property type="match status" value="1"/>
</dbReference>
<feature type="transmembrane region" description="Helical" evidence="6">
    <location>
        <begin position="303"/>
        <end position="326"/>
    </location>
</feature>
<dbReference type="PANTHER" id="PTHR30250:SF11">
    <property type="entry name" value="O-ANTIGEN TRANSPORTER-RELATED"/>
    <property type="match status" value="1"/>
</dbReference>
<evidence type="ECO:0000256" key="6">
    <source>
        <dbReference type="SAM" id="Phobius"/>
    </source>
</evidence>
<feature type="transmembrane region" description="Helical" evidence="6">
    <location>
        <begin position="427"/>
        <end position="444"/>
    </location>
</feature>
<feature type="transmembrane region" description="Helical" evidence="6">
    <location>
        <begin position="222"/>
        <end position="242"/>
    </location>
</feature>
<feature type="transmembrane region" description="Helical" evidence="6">
    <location>
        <begin position="183"/>
        <end position="202"/>
    </location>
</feature>
<evidence type="ECO:0008006" key="9">
    <source>
        <dbReference type="Google" id="ProtNLM"/>
    </source>
</evidence>
<keyword evidence="5 6" id="KW-0472">Membrane</keyword>
<evidence type="ECO:0000256" key="2">
    <source>
        <dbReference type="ARBA" id="ARBA00022475"/>
    </source>
</evidence>
<dbReference type="Proteomes" id="UP001500575">
    <property type="component" value="Unassembled WGS sequence"/>
</dbReference>
<sequence length="471" mass="48325">MIDDLARPDVARPPETGSLRRGVALNVASLGIQGALRLGFTVSAARVLGPAGYADFGVALAVSVLVAIVWPASAGSAVVKYVRIAWGGDRPADASAVLRHLLGRLVRFLAVVTPLLWAGSLLVSSGAALAWGLLLMSWGYSLQTFGRGVHLATGQLLREFVLQATCGVLALSALAIIELRDDVGPGVVALVYGGAMSLCGLLTWPRSAPAGGAAPPGVDRFVWLAAVGSLASAGFVQLLVVAGKLRFDDHEAGVLSAAANLASTLTLASAATSMALYPRVSQLVGRADDAGVRRLRRSVFRQLVRYLFWALAAFLVLAPTLVPLVLGEAYREAVEPLSVMALAAVTTTVAAPSVAVMTSGPNRSVARMSGAAWLGMAVGVAVWGLAWLGDLGGIGGVASGFALGTAVTATAAIAWADRVTADRLLPTWLLVLAALALLTSAQALAGRVGWGAPAYVLLAVSMGAWAISRRC</sequence>
<evidence type="ECO:0000256" key="1">
    <source>
        <dbReference type="ARBA" id="ARBA00004651"/>
    </source>
</evidence>
<evidence type="ECO:0000256" key="4">
    <source>
        <dbReference type="ARBA" id="ARBA00022989"/>
    </source>
</evidence>
<reference evidence="8" key="1">
    <citation type="journal article" date="2019" name="Int. J. Syst. Evol. Microbiol.">
        <title>The Global Catalogue of Microorganisms (GCM) 10K type strain sequencing project: providing services to taxonomists for standard genome sequencing and annotation.</title>
        <authorList>
            <consortium name="The Broad Institute Genomics Platform"/>
            <consortium name="The Broad Institute Genome Sequencing Center for Infectious Disease"/>
            <person name="Wu L."/>
            <person name="Ma J."/>
        </authorList>
    </citation>
    <scope>NUCLEOTIDE SEQUENCE [LARGE SCALE GENOMIC DNA]</scope>
    <source>
        <strain evidence="8">JCM 16021</strain>
    </source>
</reference>
<feature type="transmembrane region" description="Helical" evidence="6">
    <location>
        <begin position="52"/>
        <end position="72"/>
    </location>
</feature>